<dbReference type="EMBL" id="JBBWWQ010000010">
    <property type="protein sequence ID" value="KAK8937102.1"/>
    <property type="molecule type" value="Genomic_DNA"/>
</dbReference>
<sequence length="132" mass="15241">MTISCAHSPLAKMHGMVCLHFTFVMGSFPRPSLFVMGSFLRPSLHGDAFVHRAAFFLVEFTSIQTVVVNSCIFSYFKQPNEPQCLHFMYYLVYIKRMIILEKKSVLGFEMQVFEVHIGDENLKKGYIVQHLL</sequence>
<reference evidence="1 2" key="1">
    <citation type="journal article" date="2022" name="Nat. Plants">
        <title>Genomes of leafy and leafless Platanthera orchids illuminate the evolution of mycoheterotrophy.</title>
        <authorList>
            <person name="Li M.H."/>
            <person name="Liu K.W."/>
            <person name="Li Z."/>
            <person name="Lu H.C."/>
            <person name="Ye Q.L."/>
            <person name="Zhang D."/>
            <person name="Wang J.Y."/>
            <person name="Li Y.F."/>
            <person name="Zhong Z.M."/>
            <person name="Liu X."/>
            <person name="Yu X."/>
            <person name="Liu D.K."/>
            <person name="Tu X.D."/>
            <person name="Liu B."/>
            <person name="Hao Y."/>
            <person name="Liao X.Y."/>
            <person name="Jiang Y.T."/>
            <person name="Sun W.H."/>
            <person name="Chen J."/>
            <person name="Chen Y.Q."/>
            <person name="Ai Y."/>
            <person name="Zhai J.W."/>
            <person name="Wu S.S."/>
            <person name="Zhou Z."/>
            <person name="Hsiao Y.Y."/>
            <person name="Wu W.L."/>
            <person name="Chen Y.Y."/>
            <person name="Lin Y.F."/>
            <person name="Hsu J.L."/>
            <person name="Li C.Y."/>
            <person name="Wang Z.W."/>
            <person name="Zhao X."/>
            <person name="Zhong W.Y."/>
            <person name="Ma X.K."/>
            <person name="Ma L."/>
            <person name="Huang J."/>
            <person name="Chen G.Z."/>
            <person name="Huang M.Z."/>
            <person name="Huang L."/>
            <person name="Peng D.H."/>
            <person name="Luo Y.B."/>
            <person name="Zou S.Q."/>
            <person name="Chen S.P."/>
            <person name="Lan S."/>
            <person name="Tsai W.C."/>
            <person name="Van de Peer Y."/>
            <person name="Liu Z.J."/>
        </authorList>
    </citation>
    <scope>NUCLEOTIDE SEQUENCE [LARGE SCALE GENOMIC DNA]</scope>
    <source>
        <strain evidence="1">Lor287</strain>
    </source>
</reference>
<evidence type="ECO:0000313" key="2">
    <source>
        <dbReference type="Proteomes" id="UP001418222"/>
    </source>
</evidence>
<protein>
    <submittedName>
        <fullName evidence="1">Uncharacterized protein</fullName>
    </submittedName>
</protein>
<organism evidence="1 2">
    <name type="scientific">Platanthera zijinensis</name>
    <dbReference type="NCBI Taxonomy" id="2320716"/>
    <lineage>
        <taxon>Eukaryota</taxon>
        <taxon>Viridiplantae</taxon>
        <taxon>Streptophyta</taxon>
        <taxon>Embryophyta</taxon>
        <taxon>Tracheophyta</taxon>
        <taxon>Spermatophyta</taxon>
        <taxon>Magnoliopsida</taxon>
        <taxon>Liliopsida</taxon>
        <taxon>Asparagales</taxon>
        <taxon>Orchidaceae</taxon>
        <taxon>Orchidoideae</taxon>
        <taxon>Orchideae</taxon>
        <taxon>Orchidinae</taxon>
        <taxon>Platanthera</taxon>
    </lineage>
</organism>
<accession>A0AAP0BFT2</accession>
<dbReference type="Proteomes" id="UP001418222">
    <property type="component" value="Unassembled WGS sequence"/>
</dbReference>
<name>A0AAP0BFT2_9ASPA</name>
<comment type="caution">
    <text evidence="1">The sequence shown here is derived from an EMBL/GenBank/DDBJ whole genome shotgun (WGS) entry which is preliminary data.</text>
</comment>
<dbReference type="AlphaFoldDB" id="A0AAP0BFT2"/>
<keyword evidence="2" id="KW-1185">Reference proteome</keyword>
<gene>
    <name evidence="1" type="ORF">KSP39_PZI011881</name>
</gene>
<evidence type="ECO:0000313" key="1">
    <source>
        <dbReference type="EMBL" id="KAK8937102.1"/>
    </source>
</evidence>
<proteinExistence type="predicted"/>